<reference evidence="3" key="1">
    <citation type="journal article" date="2019" name="bioRxiv">
        <title>Genomics, evolutionary history and diagnostics of the Alternaria alternata species group including apple and Asian pear pathotypes.</title>
        <authorList>
            <person name="Armitage A.D."/>
            <person name="Cockerton H.M."/>
            <person name="Sreenivasaprasad S."/>
            <person name="Woodhall J.W."/>
            <person name="Lane C.R."/>
            <person name="Harrison R.J."/>
            <person name="Clarkson J.P."/>
        </authorList>
    </citation>
    <scope>NUCLEOTIDE SEQUENCE [LARGE SCALE GENOMIC DNA]</scope>
    <source>
        <strain evidence="3">FERA 635</strain>
    </source>
</reference>
<dbReference type="Pfam" id="PF25534">
    <property type="entry name" value="DUF7918"/>
    <property type="match status" value="2"/>
</dbReference>
<dbReference type="PANTHER" id="PTHR36223">
    <property type="entry name" value="BETA-LACTAMASE-TYPE TRANSPEPTIDASE FOLD DOMAIN CONTAINING PROTEIN"/>
    <property type="match status" value="1"/>
</dbReference>
<evidence type="ECO:0000313" key="2">
    <source>
        <dbReference type="EMBL" id="RYN98714.1"/>
    </source>
</evidence>
<sequence length="303" mass="34525">MAIVDEVPGLEVQIYVHGNPLREYVDQHAAVSEATSESYIEVHSNSAFEIHYSFKAPFPVDRPVSMIVTMDGKDIDEPLIRPCELYNQEGHVSSGPISNDGECSENPIPEDLQKKIRLVGIITCEFYFLNNARRSARTKFVHKELEKLDTVNEKAIKGDLGETEPAEEIEYYDAEYADGGEPFATFHFYYRSLAALKDLHIIERTPDPVDFLDGDNTVLGQLNREQLEAIVRRFREQEETRVRMKRELSDTSTVGGNDHGSSGLSATCDDDFIEIRSVDLRRKRKQQRVRQIPTDETEVIELD</sequence>
<accession>A0ABY0G750</accession>
<gene>
    <name evidence="2" type="ORF">AA0119_g6911</name>
</gene>
<dbReference type="Proteomes" id="UP000293195">
    <property type="component" value="Unassembled WGS sequence"/>
</dbReference>
<proteinExistence type="predicted"/>
<protein>
    <recommendedName>
        <fullName evidence="1">DUF7918 domain-containing protein</fullName>
    </recommendedName>
</protein>
<dbReference type="EMBL" id="PDXF01000024">
    <property type="protein sequence ID" value="RYN98714.1"/>
    <property type="molecule type" value="Genomic_DNA"/>
</dbReference>
<evidence type="ECO:0000313" key="3">
    <source>
        <dbReference type="Proteomes" id="UP000293195"/>
    </source>
</evidence>
<organism evidence="2 3">
    <name type="scientific">Alternaria tenuissima</name>
    <dbReference type="NCBI Taxonomy" id="119927"/>
    <lineage>
        <taxon>Eukaryota</taxon>
        <taxon>Fungi</taxon>
        <taxon>Dikarya</taxon>
        <taxon>Ascomycota</taxon>
        <taxon>Pezizomycotina</taxon>
        <taxon>Dothideomycetes</taxon>
        <taxon>Pleosporomycetidae</taxon>
        <taxon>Pleosporales</taxon>
        <taxon>Pleosporineae</taxon>
        <taxon>Pleosporaceae</taxon>
        <taxon>Alternaria</taxon>
        <taxon>Alternaria sect. Alternaria</taxon>
        <taxon>Alternaria alternata complex</taxon>
    </lineage>
</organism>
<feature type="domain" description="DUF7918" evidence="1">
    <location>
        <begin position="9"/>
        <end position="96"/>
    </location>
</feature>
<comment type="caution">
    <text evidence="2">The sequence shown here is derived from an EMBL/GenBank/DDBJ whole genome shotgun (WGS) entry which is preliminary data.</text>
</comment>
<evidence type="ECO:0000259" key="1">
    <source>
        <dbReference type="Pfam" id="PF25534"/>
    </source>
</evidence>
<feature type="domain" description="DUF7918" evidence="1">
    <location>
        <begin position="110"/>
        <end position="205"/>
    </location>
</feature>
<dbReference type="InterPro" id="IPR057678">
    <property type="entry name" value="DUF7918"/>
</dbReference>
<name>A0ABY0G750_9PLEO</name>
<keyword evidence="3" id="KW-1185">Reference proteome</keyword>
<dbReference type="PANTHER" id="PTHR36223:SF1">
    <property type="entry name" value="TRANSCRIPTION ELONGATION FACTOR EAF N-TERMINAL DOMAIN-CONTAINING PROTEIN"/>
    <property type="match status" value="1"/>
</dbReference>